<keyword evidence="13" id="KW-1185">Reference proteome</keyword>
<evidence type="ECO:0000313" key="12">
    <source>
        <dbReference type="EMBL" id="QPQ55306.1"/>
    </source>
</evidence>
<organism evidence="12 13">
    <name type="scientific">Allosphingosinicella flava</name>
    <dbReference type="NCBI Taxonomy" id="2771430"/>
    <lineage>
        <taxon>Bacteria</taxon>
        <taxon>Pseudomonadati</taxon>
        <taxon>Pseudomonadota</taxon>
        <taxon>Alphaproteobacteria</taxon>
        <taxon>Sphingomonadales</taxon>
        <taxon>Sphingomonadaceae</taxon>
        <taxon>Allosphingosinicella</taxon>
    </lineage>
</organism>
<keyword evidence="2" id="KW-0285">Flavoprotein</keyword>
<dbReference type="NCBIfam" id="TIGR02160">
    <property type="entry name" value="PA_CoA_Oxy5"/>
    <property type="match status" value="1"/>
</dbReference>
<evidence type="ECO:0000256" key="9">
    <source>
        <dbReference type="ARBA" id="ARBA00034078"/>
    </source>
</evidence>
<keyword evidence="4" id="KW-0479">Metal-binding</keyword>
<dbReference type="InterPro" id="IPR036010">
    <property type="entry name" value="2Fe-2S_ferredoxin-like_sf"/>
</dbReference>
<evidence type="ECO:0000256" key="8">
    <source>
        <dbReference type="ARBA" id="ARBA00023014"/>
    </source>
</evidence>
<evidence type="ECO:0000256" key="1">
    <source>
        <dbReference type="ARBA" id="ARBA00001974"/>
    </source>
</evidence>
<dbReference type="Pfam" id="PF00111">
    <property type="entry name" value="Fer2"/>
    <property type="match status" value="1"/>
</dbReference>
<dbReference type="InterPro" id="IPR050415">
    <property type="entry name" value="MRET"/>
</dbReference>
<dbReference type="KEGG" id="sflv:IC614_01430"/>
<evidence type="ECO:0000256" key="7">
    <source>
        <dbReference type="ARBA" id="ARBA00023004"/>
    </source>
</evidence>
<comment type="cofactor">
    <cofactor evidence="9">
        <name>[2Fe-2S] cluster</name>
        <dbReference type="ChEBI" id="CHEBI:190135"/>
    </cofactor>
</comment>
<dbReference type="RefSeq" id="WP_200971981.1">
    <property type="nucleotide sequence ID" value="NZ_CP065592.1"/>
</dbReference>
<dbReference type="AlphaFoldDB" id="A0A7T2GK18"/>
<gene>
    <name evidence="12" type="primary">paaK</name>
    <name evidence="12" type="ORF">IC614_01430</name>
</gene>
<feature type="domain" description="2Fe-2S ferredoxin-type" evidence="10">
    <location>
        <begin position="268"/>
        <end position="358"/>
    </location>
</feature>
<evidence type="ECO:0000256" key="2">
    <source>
        <dbReference type="ARBA" id="ARBA00022630"/>
    </source>
</evidence>
<dbReference type="SUPFAM" id="SSF63380">
    <property type="entry name" value="Riboflavin synthase domain-like"/>
    <property type="match status" value="1"/>
</dbReference>
<dbReference type="SUPFAM" id="SSF54292">
    <property type="entry name" value="2Fe-2S ferredoxin-like"/>
    <property type="match status" value="1"/>
</dbReference>
<dbReference type="InterPro" id="IPR017927">
    <property type="entry name" value="FAD-bd_FR_type"/>
</dbReference>
<dbReference type="PRINTS" id="PR00371">
    <property type="entry name" value="FPNCR"/>
</dbReference>
<protein>
    <submittedName>
        <fullName evidence="12">Phenylacetate-CoA oxygenase/reductase subunit PaaK</fullName>
    </submittedName>
</protein>
<keyword evidence="6" id="KW-0560">Oxidoreductase</keyword>
<keyword evidence="3" id="KW-0001">2Fe-2S</keyword>
<dbReference type="EMBL" id="CP065592">
    <property type="protein sequence ID" value="QPQ55306.1"/>
    <property type="molecule type" value="Genomic_DNA"/>
</dbReference>
<dbReference type="CDD" id="cd06214">
    <property type="entry name" value="PA_degradation_oxidoreductase_like"/>
    <property type="match status" value="1"/>
</dbReference>
<dbReference type="InterPro" id="IPR008333">
    <property type="entry name" value="Cbr1-like_FAD-bd_dom"/>
</dbReference>
<dbReference type="PANTHER" id="PTHR47354">
    <property type="entry name" value="NADH OXIDOREDUCTASE HCR"/>
    <property type="match status" value="1"/>
</dbReference>
<dbReference type="PROSITE" id="PS51384">
    <property type="entry name" value="FAD_FR"/>
    <property type="match status" value="1"/>
</dbReference>
<evidence type="ECO:0000256" key="3">
    <source>
        <dbReference type="ARBA" id="ARBA00022714"/>
    </source>
</evidence>
<proteinExistence type="predicted"/>
<dbReference type="PROSITE" id="PS51085">
    <property type="entry name" value="2FE2S_FER_2"/>
    <property type="match status" value="1"/>
</dbReference>
<dbReference type="Gene3D" id="2.40.30.10">
    <property type="entry name" value="Translation factors"/>
    <property type="match status" value="1"/>
</dbReference>
<feature type="domain" description="FAD-binding FR-type" evidence="11">
    <location>
        <begin position="3"/>
        <end position="107"/>
    </location>
</feature>
<sequence>MSVSFHTLKIAEIVPETPEARSIRFAVPDALRETFRFKPGQHLTLIADIGGEEVRRNYSLCTAPNEDMLAVTVKRIPGGLFSNWAADNLKPGDSIAVMAPHGSFTYAFEPGQARTYAAFAAGSGITPILSLLKTALAVEPESRFTLFYGNSHSGSVIFLEELARLKNRYMGRLQVHHFLSQEAEDVDLFNGRLDRAKCDEILETLIDPAEVDAFFICGPGPMMDAAEQALQARNVPHDHIHIERFTAGRPSAALQAEIHALQEKAQGLQMRVTLDGRTRQVPFDAAAGNILDSAREAGLPAPFACKAGVCATCRAKVISGEVEMAARYGLTDEEIVAGYVLTCQSVPKGEGVEVDYDA</sequence>
<comment type="cofactor">
    <cofactor evidence="1">
        <name>FAD</name>
        <dbReference type="ChEBI" id="CHEBI:57692"/>
    </cofactor>
</comment>
<dbReference type="InterPro" id="IPR012675">
    <property type="entry name" value="Beta-grasp_dom_sf"/>
</dbReference>
<dbReference type="GO" id="GO:0010124">
    <property type="term" value="P:phenylacetate catabolic process"/>
    <property type="evidence" value="ECO:0007669"/>
    <property type="project" value="InterPro"/>
</dbReference>
<dbReference type="CDD" id="cd00207">
    <property type="entry name" value="fer2"/>
    <property type="match status" value="1"/>
</dbReference>
<dbReference type="Gene3D" id="3.40.50.80">
    <property type="entry name" value="Nucleotide-binding domain of ferredoxin-NADP reductase (FNR) module"/>
    <property type="match status" value="1"/>
</dbReference>
<dbReference type="GO" id="GO:0050660">
    <property type="term" value="F:flavin adenine dinucleotide binding"/>
    <property type="evidence" value="ECO:0007669"/>
    <property type="project" value="TreeGrafter"/>
</dbReference>
<dbReference type="PRINTS" id="PR00406">
    <property type="entry name" value="CYTB5RDTASE"/>
</dbReference>
<reference evidence="12 13" key="1">
    <citation type="submission" date="2020-11" db="EMBL/GenBank/DDBJ databases">
        <title>Genome seq and assembly of Sphingosinicella sp.</title>
        <authorList>
            <person name="Chhetri G."/>
        </authorList>
    </citation>
    <scope>NUCLEOTIDE SEQUENCE [LARGE SCALE GENOMIC DNA]</scope>
    <source>
        <strain evidence="12 13">UDD2</strain>
    </source>
</reference>
<dbReference type="Gene3D" id="3.10.20.30">
    <property type="match status" value="1"/>
</dbReference>
<dbReference type="InterPro" id="IPR001709">
    <property type="entry name" value="Flavoprot_Pyr_Nucl_cyt_Rdtase"/>
</dbReference>
<dbReference type="PROSITE" id="PS00197">
    <property type="entry name" value="2FE2S_FER_1"/>
    <property type="match status" value="1"/>
</dbReference>
<evidence type="ECO:0000256" key="4">
    <source>
        <dbReference type="ARBA" id="ARBA00022723"/>
    </source>
</evidence>
<dbReference type="InterPro" id="IPR039261">
    <property type="entry name" value="FNR_nucleotide-bd"/>
</dbReference>
<dbReference type="InterPro" id="IPR011884">
    <property type="entry name" value="PaaE"/>
</dbReference>
<dbReference type="GO" id="GO:0016491">
    <property type="term" value="F:oxidoreductase activity"/>
    <property type="evidence" value="ECO:0007669"/>
    <property type="project" value="UniProtKB-KW"/>
</dbReference>
<evidence type="ECO:0000256" key="5">
    <source>
        <dbReference type="ARBA" id="ARBA00022827"/>
    </source>
</evidence>
<dbReference type="InterPro" id="IPR017938">
    <property type="entry name" value="Riboflavin_synthase-like_b-brl"/>
</dbReference>
<dbReference type="Pfam" id="PF00970">
    <property type="entry name" value="FAD_binding_6"/>
    <property type="match status" value="1"/>
</dbReference>
<dbReference type="InterPro" id="IPR006058">
    <property type="entry name" value="2Fe2S_fd_BS"/>
</dbReference>
<evidence type="ECO:0000256" key="6">
    <source>
        <dbReference type="ARBA" id="ARBA00023002"/>
    </source>
</evidence>
<dbReference type="GO" id="GO:0051537">
    <property type="term" value="F:2 iron, 2 sulfur cluster binding"/>
    <property type="evidence" value="ECO:0007669"/>
    <property type="project" value="UniProtKB-KW"/>
</dbReference>
<name>A0A7T2GK18_9SPHN</name>
<dbReference type="InterPro" id="IPR001041">
    <property type="entry name" value="2Fe-2S_ferredoxin-type"/>
</dbReference>
<dbReference type="GO" id="GO:0046872">
    <property type="term" value="F:metal ion binding"/>
    <property type="evidence" value="ECO:0007669"/>
    <property type="project" value="UniProtKB-KW"/>
</dbReference>
<dbReference type="Proteomes" id="UP000594873">
    <property type="component" value="Chromosome"/>
</dbReference>
<dbReference type="SUPFAM" id="SSF52343">
    <property type="entry name" value="Ferredoxin reductase-like, C-terminal NADP-linked domain"/>
    <property type="match status" value="1"/>
</dbReference>
<keyword evidence="7" id="KW-0408">Iron</keyword>
<evidence type="ECO:0000259" key="10">
    <source>
        <dbReference type="PROSITE" id="PS51085"/>
    </source>
</evidence>
<keyword evidence="5" id="KW-0274">FAD</keyword>
<evidence type="ECO:0000313" key="13">
    <source>
        <dbReference type="Proteomes" id="UP000594873"/>
    </source>
</evidence>
<dbReference type="InterPro" id="IPR001433">
    <property type="entry name" value="OxRdtase_FAD/NAD-bd"/>
</dbReference>
<dbReference type="Pfam" id="PF00175">
    <property type="entry name" value="NAD_binding_1"/>
    <property type="match status" value="1"/>
</dbReference>
<evidence type="ECO:0000259" key="11">
    <source>
        <dbReference type="PROSITE" id="PS51384"/>
    </source>
</evidence>
<keyword evidence="8" id="KW-0411">Iron-sulfur</keyword>
<dbReference type="PANTHER" id="PTHR47354:SF8">
    <property type="entry name" value="1,2-PHENYLACETYL-COA EPOXIDASE, SUBUNIT E"/>
    <property type="match status" value="1"/>
</dbReference>
<accession>A0A7T2GK18</accession>